<dbReference type="InterPro" id="IPR008278">
    <property type="entry name" value="4-PPantetheinyl_Trfase_dom"/>
</dbReference>
<keyword evidence="4 8" id="KW-0276">Fatty acid metabolism</keyword>
<dbReference type="InterPro" id="IPR002582">
    <property type="entry name" value="ACPS"/>
</dbReference>
<organism evidence="10 11">
    <name type="scientific">Ancylobacter moscoviensis</name>
    <dbReference type="NCBI Taxonomy" id="2597768"/>
    <lineage>
        <taxon>Bacteria</taxon>
        <taxon>Pseudomonadati</taxon>
        <taxon>Pseudomonadota</taxon>
        <taxon>Alphaproteobacteria</taxon>
        <taxon>Hyphomicrobiales</taxon>
        <taxon>Xanthobacteraceae</taxon>
        <taxon>Ancylobacter</taxon>
    </lineage>
</organism>
<dbReference type="RefSeq" id="WP_144343589.1">
    <property type="nucleotide sequence ID" value="NZ_VMBP01000004.1"/>
</dbReference>
<accession>A0ABY3DPR7</accession>
<evidence type="ECO:0000256" key="6">
    <source>
        <dbReference type="ARBA" id="ARBA00023098"/>
    </source>
</evidence>
<keyword evidence="7 8" id="KW-0275">Fatty acid biosynthesis</keyword>
<keyword evidence="11" id="KW-1185">Reference proteome</keyword>
<feature type="binding site" evidence="8">
    <location>
        <position position="8"/>
    </location>
    <ligand>
        <name>Mg(2+)</name>
        <dbReference type="ChEBI" id="CHEBI:18420"/>
    </ligand>
</feature>
<evidence type="ECO:0000256" key="7">
    <source>
        <dbReference type="ARBA" id="ARBA00023160"/>
    </source>
</evidence>
<evidence type="ECO:0000259" key="9">
    <source>
        <dbReference type="PROSITE" id="PS50113"/>
    </source>
</evidence>
<keyword evidence="8" id="KW-0963">Cytoplasm</keyword>
<keyword evidence="5 8" id="KW-0460">Magnesium</keyword>
<dbReference type="Gene3D" id="3.90.470.20">
    <property type="entry name" value="4'-phosphopantetheinyl transferase domain"/>
    <property type="match status" value="1"/>
</dbReference>
<evidence type="ECO:0000256" key="2">
    <source>
        <dbReference type="ARBA" id="ARBA00022679"/>
    </source>
</evidence>
<dbReference type="HAMAP" id="MF_00101">
    <property type="entry name" value="AcpS"/>
    <property type="match status" value="1"/>
</dbReference>
<evidence type="ECO:0000256" key="3">
    <source>
        <dbReference type="ARBA" id="ARBA00022723"/>
    </source>
</evidence>
<reference evidence="10 11" key="1">
    <citation type="submission" date="2019-07" db="EMBL/GenBank/DDBJ databases">
        <authorList>
            <person name="Grouzdev D.S."/>
        </authorList>
    </citation>
    <scope>NUCLEOTIDE SEQUENCE [LARGE SCALE GENOMIC DNA]</scope>
    <source>
        <strain evidence="10 11">3C</strain>
    </source>
</reference>
<feature type="domain" description="PAC" evidence="9">
    <location>
        <begin position="1"/>
        <end position="21"/>
    </location>
</feature>
<keyword evidence="6 8" id="KW-0443">Lipid metabolism</keyword>
<dbReference type="InterPro" id="IPR000700">
    <property type="entry name" value="PAS-assoc_C"/>
</dbReference>
<name>A0ABY3DPR7_9HYPH</name>
<dbReference type="SUPFAM" id="SSF56214">
    <property type="entry name" value="4'-phosphopantetheinyl transferase"/>
    <property type="match status" value="1"/>
</dbReference>
<dbReference type="Pfam" id="PF01648">
    <property type="entry name" value="ACPS"/>
    <property type="match status" value="1"/>
</dbReference>
<dbReference type="NCBIfam" id="TIGR00516">
    <property type="entry name" value="acpS"/>
    <property type="match status" value="1"/>
</dbReference>
<gene>
    <name evidence="8" type="primary">acpS</name>
    <name evidence="10" type="ORF">FO470_14055</name>
</gene>
<dbReference type="Proteomes" id="UP000315321">
    <property type="component" value="Unassembled WGS sequence"/>
</dbReference>
<evidence type="ECO:0000256" key="4">
    <source>
        <dbReference type="ARBA" id="ARBA00022832"/>
    </source>
</evidence>
<comment type="function">
    <text evidence="8">Transfers the 4'-phosphopantetheine moiety from coenzyme A to a Ser of acyl-carrier-protein.</text>
</comment>
<proteinExistence type="inferred from homology"/>
<evidence type="ECO:0000313" key="11">
    <source>
        <dbReference type="Proteomes" id="UP000315321"/>
    </source>
</evidence>
<keyword evidence="2 8" id="KW-0808">Transferase</keyword>
<evidence type="ECO:0000313" key="10">
    <source>
        <dbReference type="EMBL" id="TSJ61593.1"/>
    </source>
</evidence>
<keyword evidence="1 8" id="KW-0444">Lipid biosynthesis</keyword>
<comment type="cofactor">
    <cofactor evidence="8">
        <name>Mg(2+)</name>
        <dbReference type="ChEBI" id="CHEBI:18420"/>
    </cofactor>
</comment>
<dbReference type="InterPro" id="IPR004568">
    <property type="entry name" value="Ppantetheine-prot_Trfase_dom"/>
</dbReference>
<dbReference type="GO" id="GO:0008897">
    <property type="term" value="F:holo-[acyl-carrier-protein] synthase activity"/>
    <property type="evidence" value="ECO:0007669"/>
    <property type="project" value="UniProtKB-EC"/>
</dbReference>
<keyword evidence="3 8" id="KW-0479">Metal-binding</keyword>
<comment type="subcellular location">
    <subcellularLocation>
        <location evidence="8">Cytoplasm</location>
    </subcellularLocation>
</comment>
<feature type="binding site" evidence="8">
    <location>
        <position position="57"/>
    </location>
    <ligand>
        <name>Mg(2+)</name>
        <dbReference type="ChEBI" id="CHEBI:18420"/>
    </ligand>
</feature>
<evidence type="ECO:0000256" key="8">
    <source>
        <dbReference type="HAMAP-Rule" id="MF_00101"/>
    </source>
</evidence>
<comment type="similarity">
    <text evidence="8">Belongs to the P-Pant transferase superfamily. AcpS family.</text>
</comment>
<dbReference type="EC" id="2.7.8.7" evidence="8"/>
<comment type="catalytic activity">
    <reaction evidence="8">
        <text>apo-[ACP] + CoA = holo-[ACP] + adenosine 3',5'-bisphosphate + H(+)</text>
        <dbReference type="Rhea" id="RHEA:12068"/>
        <dbReference type="Rhea" id="RHEA-COMP:9685"/>
        <dbReference type="Rhea" id="RHEA-COMP:9690"/>
        <dbReference type="ChEBI" id="CHEBI:15378"/>
        <dbReference type="ChEBI" id="CHEBI:29999"/>
        <dbReference type="ChEBI" id="CHEBI:57287"/>
        <dbReference type="ChEBI" id="CHEBI:58343"/>
        <dbReference type="ChEBI" id="CHEBI:64479"/>
        <dbReference type="EC" id="2.7.8.7"/>
    </reaction>
</comment>
<dbReference type="PROSITE" id="PS50113">
    <property type="entry name" value="PAC"/>
    <property type="match status" value="1"/>
</dbReference>
<dbReference type="InterPro" id="IPR037143">
    <property type="entry name" value="4-PPantetheinyl_Trfase_dom_sf"/>
</dbReference>
<evidence type="ECO:0000256" key="5">
    <source>
        <dbReference type="ARBA" id="ARBA00022842"/>
    </source>
</evidence>
<protein>
    <recommendedName>
        <fullName evidence="8">Holo-[acyl-carrier-protein] synthase</fullName>
        <shortName evidence="8">Holo-ACP synthase</shortName>
        <ecNumber evidence="8">2.7.8.7</ecNumber>
    </recommendedName>
    <alternativeName>
        <fullName evidence="8">4'-phosphopantetheinyl transferase AcpS</fullName>
    </alternativeName>
</protein>
<evidence type="ECO:0000256" key="1">
    <source>
        <dbReference type="ARBA" id="ARBA00022516"/>
    </source>
</evidence>
<comment type="caution">
    <text evidence="10">The sequence shown here is derived from an EMBL/GenBank/DDBJ whole genome shotgun (WGS) entry which is preliminary data.</text>
</comment>
<dbReference type="NCBIfam" id="TIGR00556">
    <property type="entry name" value="pantethn_trn"/>
    <property type="match status" value="1"/>
</dbReference>
<dbReference type="EMBL" id="VMBP01000004">
    <property type="protein sequence ID" value="TSJ61593.1"/>
    <property type="molecule type" value="Genomic_DNA"/>
</dbReference>
<sequence>MIIGIGSDITDARRVAEVLERHGERFLDRVFTPIERAKSDRRARRVESYAKRFAAKEACAKALGTGLAQGVFWKDMGVVNMPSGRPTMALTGGAKVRLDAITPAGFEARIDLTITDDGPLAQAFVIISAVPKKDGG</sequence>